<dbReference type="Proteomes" id="UP000186931">
    <property type="component" value="Unassembled WGS sequence"/>
</dbReference>
<keyword evidence="1" id="KW-0732">Signal</keyword>
<dbReference type="EMBL" id="MKQS01000006">
    <property type="protein sequence ID" value="OFE44019.1"/>
    <property type="molecule type" value="Genomic_DNA"/>
</dbReference>
<protein>
    <recommendedName>
        <fullName evidence="4">Lipoprotein</fullName>
    </recommendedName>
</protein>
<dbReference type="eggNOG" id="ENOG5031RMM">
    <property type="taxonomic scope" value="Bacteria"/>
</dbReference>
<name>A0A1E8E367_9GAMM</name>
<evidence type="ECO:0000313" key="2">
    <source>
        <dbReference type="EMBL" id="OFE44019.1"/>
    </source>
</evidence>
<sequence>MKKVLQPLMIVALSLPSFAFANATTTTTPAKVQAAVGATTAQVQVDNGHVTVASPRTGIRYTFANPDQRPIVLHTAAIAPANAANVNRIVAANPALSAASQERAKQALLGETVVATKP</sequence>
<evidence type="ECO:0000256" key="1">
    <source>
        <dbReference type="SAM" id="SignalP"/>
    </source>
</evidence>
<organism evidence="2 3">
    <name type="scientific">Acinetobacter towneri</name>
    <dbReference type="NCBI Taxonomy" id="202956"/>
    <lineage>
        <taxon>Bacteria</taxon>
        <taxon>Pseudomonadati</taxon>
        <taxon>Pseudomonadota</taxon>
        <taxon>Gammaproteobacteria</taxon>
        <taxon>Moraxellales</taxon>
        <taxon>Moraxellaceae</taxon>
        <taxon>Acinetobacter</taxon>
    </lineage>
</organism>
<dbReference type="STRING" id="202956.BJN41_11920"/>
<dbReference type="RefSeq" id="WP_026438260.1">
    <property type="nucleotide sequence ID" value="NZ_CP183897.1"/>
</dbReference>
<feature type="chain" id="PRO_5009213332" description="Lipoprotein" evidence="1">
    <location>
        <begin position="20"/>
        <end position="118"/>
    </location>
</feature>
<comment type="caution">
    <text evidence="2">The sequence shown here is derived from an EMBL/GenBank/DDBJ whole genome shotgun (WGS) entry which is preliminary data.</text>
</comment>
<evidence type="ECO:0000313" key="3">
    <source>
        <dbReference type="Proteomes" id="UP000186931"/>
    </source>
</evidence>
<proteinExistence type="predicted"/>
<feature type="signal peptide" evidence="1">
    <location>
        <begin position="1"/>
        <end position="19"/>
    </location>
</feature>
<reference evidence="2 3" key="1">
    <citation type="submission" date="2016-10" db="EMBL/GenBank/DDBJ databases">
        <title>Genome of airborne Acinetobacter sp. 5-2Ac02 in the hospital environment: Species near to Acinetobacter towneri.</title>
        <authorList>
            <person name="Barbosa B."/>
            <person name="Fernandez-Garcia L."/>
            <person name="Gato E."/>
            <person name="Leao R."/>
            <person name="Albano R."/>
            <person name="Fernandez B."/>
            <person name="Fernandez-Cuenca F."/>
            <person name="Marques E."/>
            <person name="Tomas M."/>
        </authorList>
    </citation>
    <scope>NUCLEOTIDE SEQUENCE [LARGE SCALE GENOMIC DNA]</scope>
    <source>
        <strain evidence="2 3">5-2Ac02</strain>
    </source>
</reference>
<accession>A0A1E8E367</accession>
<evidence type="ECO:0008006" key="4">
    <source>
        <dbReference type="Google" id="ProtNLM"/>
    </source>
</evidence>
<gene>
    <name evidence="2" type="ORF">BJN41_11920</name>
</gene>
<dbReference type="AlphaFoldDB" id="A0A1E8E367"/>